<evidence type="ECO:0000313" key="2">
    <source>
        <dbReference type="EMBL" id="JAR90846.1"/>
    </source>
</evidence>
<accession>A0A147BJA5</accession>
<dbReference type="PROSITE" id="PS50164">
    <property type="entry name" value="GIY_YIG"/>
    <property type="match status" value="1"/>
</dbReference>
<evidence type="ECO:0000259" key="1">
    <source>
        <dbReference type="PROSITE" id="PS50164"/>
    </source>
</evidence>
<dbReference type="Gene3D" id="3.40.1440.10">
    <property type="entry name" value="GIY-YIG endonuclease"/>
    <property type="match status" value="1"/>
</dbReference>
<dbReference type="GO" id="GO:0003964">
    <property type="term" value="F:RNA-directed DNA polymerase activity"/>
    <property type="evidence" value="ECO:0007669"/>
    <property type="project" value="UniProtKB-KW"/>
</dbReference>
<dbReference type="AlphaFoldDB" id="A0A147BJA5"/>
<dbReference type="EMBL" id="GEGO01004558">
    <property type="protein sequence ID" value="JAR90846.1"/>
    <property type="molecule type" value="Transcribed_RNA"/>
</dbReference>
<name>A0A147BJA5_IXORI</name>
<dbReference type="Pfam" id="PF01541">
    <property type="entry name" value="GIY-YIG"/>
    <property type="match status" value="1"/>
</dbReference>
<dbReference type="CDD" id="cd10442">
    <property type="entry name" value="GIY-YIG_PLEs"/>
    <property type="match status" value="1"/>
</dbReference>
<proteinExistence type="predicted"/>
<keyword evidence="2" id="KW-0548">Nucleotidyltransferase</keyword>
<feature type="domain" description="GIY-YIG" evidence="1">
    <location>
        <begin position="143"/>
        <end position="231"/>
    </location>
</feature>
<keyword evidence="2" id="KW-0695">RNA-directed DNA polymerase</keyword>
<organism evidence="2">
    <name type="scientific">Ixodes ricinus</name>
    <name type="common">Common tick</name>
    <name type="synonym">Acarus ricinus</name>
    <dbReference type="NCBI Taxonomy" id="34613"/>
    <lineage>
        <taxon>Eukaryota</taxon>
        <taxon>Metazoa</taxon>
        <taxon>Ecdysozoa</taxon>
        <taxon>Arthropoda</taxon>
        <taxon>Chelicerata</taxon>
        <taxon>Arachnida</taxon>
        <taxon>Acari</taxon>
        <taxon>Parasitiformes</taxon>
        <taxon>Ixodida</taxon>
        <taxon>Ixodoidea</taxon>
        <taxon>Ixodidae</taxon>
        <taxon>Ixodinae</taxon>
        <taxon>Ixodes</taxon>
    </lineage>
</organism>
<dbReference type="InterPro" id="IPR035901">
    <property type="entry name" value="GIY-YIG_endonuc_sf"/>
</dbReference>
<protein>
    <submittedName>
        <fullName evidence="2">Putative rna-directed dna polymerase from mobile element jockey-like protein</fullName>
    </submittedName>
</protein>
<reference evidence="2" key="1">
    <citation type="journal article" date="2018" name="PLoS Negl. Trop. Dis.">
        <title>Sialome diversity of ticks revealed by RNAseq of single tick salivary glands.</title>
        <authorList>
            <person name="Perner J."/>
            <person name="Kropackova S."/>
            <person name="Kopacek P."/>
            <person name="Ribeiro J.M."/>
        </authorList>
    </citation>
    <scope>NUCLEOTIDE SEQUENCE</scope>
    <source>
        <strain evidence="2">Siblings of single egg batch collected in Ceske Budejovice</strain>
        <tissue evidence="2">Salivary glands</tissue>
    </source>
</reference>
<dbReference type="InterPro" id="IPR000305">
    <property type="entry name" value="GIY-YIG_endonuc"/>
</dbReference>
<dbReference type="PANTHER" id="PTHR21301">
    <property type="entry name" value="REVERSE TRANSCRIPTASE"/>
    <property type="match status" value="1"/>
</dbReference>
<sequence length="231" mass="26348">LQQRYPAGVIEDAIDKARALDREDILTDHGKVTSDHRQTNLVVTYNNNAPNVNRVLSKHFNIIEQSQRLKQIIPSLPRVVYRRSKNLRDTLVHSRTTRAQSSGCSPCGKPQCKVCPPMVKTDIARSTKSNFSMKIYGDLRCCTPNVVYLLECQVCKMQYVGQTTRAFNERFNNHRSHSTKVPSLQLSKHLTLPDHSFDTFSVTLLQSGFKSNLELELKEAHLIYKFDAVKC</sequence>
<feature type="non-terminal residue" evidence="2">
    <location>
        <position position="1"/>
    </location>
</feature>
<feature type="non-terminal residue" evidence="2">
    <location>
        <position position="231"/>
    </location>
</feature>
<keyword evidence="2" id="KW-0808">Transferase</keyword>
<dbReference type="PANTHER" id="PTHR21301:SF10">
    <property type="entry name" value="REVERSE TRANSCRIPTASE DOMAIN-CONTAINING PROTEIN"/>
    <property type="match status" value="1"/>
</dbReference>